<feature type="region of interest" description="Disordered" evidence="1">
    <location>
        <begin position="623"/>
        <end position="711"/>
    </location>
</feature>
<name>A0AAV9J521_9PEZI</name>
<feature type="region of interest" description="Disordered" evidence="1">
    <location>
        <begin position="158"/>
        <end position="198"/>
    </location>
</feature>
<feature type="compositionally biased region" description="Low complexity" evidence="1">
    <location>
        <begin position="516"/>
        <end position="529"/>
    </location>
</feature>
<feature type="region of interest" description="Disordered" evidence="1">
    <location>
        <begin position="363"/>
        <end position="383"/>
    </location>
</feature>
<feature type="compositionally biased region" description="Polar residues" evidence="1">
    <location>
        <begin position="826"/>
        <end position="836"/>
    </location>
</feature>
<feature type="compositionally biased region" description="Basic and acidic residues" evidence="1">
    <location>
        <begin position="251"/>
        <end position="269"/>
    </location>
</feature>
<feature type="compositionally biased region" description="Low complexity" evidence="1">
    <location>
        <begin position="772"/>
        <end position="788"/>
    </location>
</feature>
<organism evidence="2 3">
    <name type="scientific">Oleoguttula mirabilis</name>
    <dbReference type="NCBI Taxonomy" id="1507867"/>
    <lineage>
        <taxon>Eukaryota</taxon>
        <taxon>Fungi</taxon>
        <taxon>Dikarya</taxon>
        <taxon>Ascomycota</taxon>
        <taxon>Pezizomycotina</taxon>
        <taxon>Dothideomycetes</taxon>
        <taxon>Dothideomycetidae</taxon>
        <taxon>Mycosphaerellales</taxon>
        <taxon>Teratosphaeriaceae</taxon>
        <taxon>Oleoguttula</taxon>
    </lineage>
</organism>
<feature type="compositionally biased region" description="Basic and acidic residues" evidence="1">
    <location>
        <begin position="880"/>
        <end position="890"/>
    </location>
</feature>
<feature type="compositionally biased region" description="Low complexity" evidence="1">
    <location>
        <begin position="683"/>
        <end position="698"/>
    </location>
</feature>
<feature type="region of interest" description="Disordered" evidence="1">
    <location>
        <begin position="107"/>
        <end position="141"/>
    </location>
</feature>
<feature type="region of interest" description="Disordered" evidence="1">
    <location>
        <begin position="406"/>
        <end position="435"/>
    </location>
</feature>
<feature type="compositionally biased region" description="Gly residues" evidence="1">
    <location>
        <begin position="789"/>
        <end position="798"/>
    </location>
</feature>
<feature type="region of interest" description="Disordered" evidence="1">
    <location>
        <begin position="1"/>
        <end position="51"/>
    </location>
</feature>
<accession>A0AAV9J521</accession>
<feature type="region of interest" description="Disordered" evidence="1">
    <location>
        <begin position="251"/>
        <end position="277"/>
    </location>
</feature>
<dbReference type="EMBL" id="JAVFHQ010000085">
    <property type="protein sequence ID" value="KAK4539706.1"/>
    <property type="molecule type" value="Genomic_DNA"/>
</dbReference>
<dbReference type="AlphaFoldDB" id="A0AAV9J521"/>
<gene>
    <name evidence="2" type="ORF">LTR36_010417</name>
</gene>
<feature type="region of interest" description="Disordered" evidence="1">
    <location>
        <begin position="739"/>
        <end position="890"/>
    </location>
</feature>
<sequence length="890" mass="96115">MSGPPPGGQGSFQKNQQNFAYNDGNTSLQYQSHQSSWSTHGQQSTPAPLLPHPQLIQQTFPMQRMLPAPDIHQQHMHLGNQIHTQAMQHHAVVVQSMLQGIPQSFAPPQQILQTPPQLGYQQPQVQYTPSPAPAQYQQPQVSYAQSAAPVQYQQIPQMAPPTQHRQHLQISAPPQGYVSDSESSSDGDDREEERKQQLEQMEKRIAARFSATDRAARDELQTLRAEVQQLAEVGNQSAAKDQKITQLMQERVEDEQRHSRDLAKAHDAKPQPQTPSFDMSMIRSTIQEAILEVKSSSLSKADAKDLVHNAVGERMAGVATTKDLETAARLVQKELDKVSSRSSDRQIRTAMREELDDLRERITQSQSNQQPRLNAPTTQIPAPWQQPQLNWLPTAFDMVEVSNKPPYAASSAHTSPDNASQISRKSRALPAPRASIGAYPEGASLTSDALARVGGQPGSGSSKSRASKSKVSVQPSHQNAVACVQHLPTPPSVPLQQSIMPLSEAALARLPAPDGSTSKSVYAKSKASVQPSSYNTVARIKHSTQTSPDDSQQTSMALTEGAVARLPAPETGSSTSKSRSSKTRVSAQPSYHNALARVRDAGVSPPAAAQQSGMPLTEQTLAQVPAPDTGSPKSSYSRSRASVQPSNNNALAPAKHFTTRASTSSQQTGMPLTEDSFARVPASSTGSSKSSYSKSRASVQPSGENAVVRVKRPDQVPAVHVNRPVEAVLSSAALARAEHLGSRSVKSSKKSTSSVQPSSSNAMARPEGSTPSQLQSSAQAIAASQAQGGQLGTYGGHAGIHPELPDDFPDNASQITSWERRKESKQPSSAAQTMVDRNTVARRPKNDHRDEDTRSRSSGLSQVTFPEPDQEQDGQALVRQSDDVVKQPRR</sequence>
<evidence type="ECO:0000256" key="1">
    <source>
        <dbReference type="SAM" id="MobiDB-lite"/>
    </source>
</evidence>
<protein>
    <submittedName>
        <fullName evidence="2">Uncharacterized protein</fullName>
    </submittedName>
</protein>
<feature type="region of interest" description="Disordered" evidence="1">
    <location>
        <begin position="510"/>
        <end position="536"/>
    </location>
</feature>
<feature type="compositionally biased region" description="Polar residues" evidence="1">
    <location>
        <begin position="411"/>
        <end position="423"/>
    </location>
</feature>
<feature type="compositionally biased region" description="Low complexity" evidence="1">
    <location>
        <begin position="126"/>
        <end position="141"/>
    </location>
</feature>
<evidence type="ECO:0000313" key="3">
    <source>
        <dbReference type="Proteomes" id="UP001324427"/>
    </source>
</evidence>
<dbReference type="Proteomes" id="UP001324427">
    <property type="component" value="Unassembled WGS sequence"/>
</dbReference>
<keyword evidence="3" id="KW-1185">Reference proteome</keyword>
<feature type="compositionally biased region" description="Low complexity" evidence="1">
    <location>
        <begin position="742"/>
        <end position="760"/>
    </location>
</feature>
<feature type="compositionally biased region" description="Low complexity" evidence="1">
    <location>
        <begin position="631"/>
        <end position="646"/>
    </location>
</feature>
<feature type="compositionally biased region" description="Polar residues" evidence="1">
    <location>
        <begin position="659"/>
        <end position="670"/>
    </location>
</feature>
<feature type="region of interest" description="Disordered" evidence="1">
    <location>
        <begin position="450"/>
        <end position="477"/>
    </location>
</feature>
<feature type="region of interest" description="Disordered" evidence="1">
    <location>
        <begin position="564"/>
        <end position="590"/>
    </location>
</feature>
<comment type="caution">
    <text evidence="2">The sequence shown here is derived from an EMBL/GenBank/DDBJ whole genome shotgun (WGS) entry which is preliminary data.</text>
</comment>
<evidence type="ECO:0000313" key="2">
    <source>
        <dbReference type="EMBL" id="KAK4539706.1"/>
    </source>
</evidence>
<reference evidence="2 3" key="1">
    <citation type="submission" date="2021-11" db="EMBL/GenBank/DDBJ databases">
        <title>Black yeast isolated from Biological Soil Crust.</title>
        <authorList>
            <person name="Kurbessoian T."/>
        </authorList>
    </citation>
    <scope>NUCLEOTIDE SEQUENCE [LARGE SCALE GENOMIC DNA]</scope>
    <source>
        <strain evidence="2 3">CCFEE 5522</strain>
    </source>
</reference>
<proteinExistence type="predicted"/>
<feature type="compositionally biased region" description="Low complexity" evidence="1">
    <location>
        <begin position="459"/>
        <end position="473"/>
    </location>
</feature>
<feature type="compositionally biased region" description="Polar residues" evidence="1">
    <location>
        <begin position="11"/>
        <end position="46"/>
    </location>
</feature>
<feature type="compositionally biased region" description="Low complexity" evidence="1">
    <location>
        <begin position="107"/>
        <end position="118"/>
    </location>
</feature>